<accession>G8WVB6</accession>
<reference evidence="3" key="1">
    <citation type="submission" date="2011-12" db="EMBL/GenBank/DDBJ databases">
        <title>Complete genome sequence of Streptomyces cattleya strain DSM 46488.</title>
        <authorList>
            <person name="Ou H.-Y."/>
            <person name="Li P."/>
            <person name="Zhao C."/>
            <person name="O'Hagan D."/>
            <person name="Deng Z."/>
        </authorList>
    </citation>
    <scope>NUCLEOTIDE SEQUENCE [LARGE SCALE GENOMIC DNA]</scope>
    <source>
        <strain evidence="3">ATCC 35852 / DSM 46488 / JCM 4925 / NBRC 14057 / NRRL 8057</strain>
    </source>
</reference>
<protein>
    <recommendedName>
        <fullName evidence="1">TfoX C-terminal domain-containing protein</fullName>
    </recommendedName>
</protein>
<proteinExistence type="predicted"/>
<dbReference type="HOGENOM" id="CLU_163277_1_1_11"/>
<name>F8JYI2_STREN</name>
<dbReference type="KEGG" id="sct:SCAT_4834"/>
<organism evidence="2 3">
    <name type="scientific">Streptantibioticus cattleyicolor (strain ATCC 35852 / DSM 46488 / JCM 4925 / NBRC 14057 / NRRL 8057)</name>
    <name type="common">Streptomyces cattleya</name>
    <dbReference type="NCBI Taxonomy" id="1003195"/>
    <lineage>
        <taxon>Bacteria</taxon>
        <taxon>Bacillati</taxon>
        <taxon>Actinomycetota</taxon>
        <taxon>Actinomycetes</taxon>
        <taxon>Kitasatosporales</taxon>
        <taxon>Streptomycetaceae</taxon>
        <taxon>Streptantibioticus</taxon>
    </lineage>
</organism>
<sequence>MESLEKLPNIGAILADRLRDAGVRDAAELRRLGAAAAFAKIRAELPADASGHTLFALEGAIRGTRWTSIPREERASLASRVFDEAAHGG</sequence>
<evidence type="ECO:0000313" key="3">
    <source>
        <dbReference type="Proteomes" id="UP000007842"/>
    </source>
</evidence>
<dbReference type="EMBL" id="CP003219">
    <property type="protein sequence ID" value="AEW97199.1"/>
    <property type="molecule type" value="Genomic_DNA"/>
</dbReference>
<dbReference type="KEGG" id="scy:SCATT_48280"/>
<dbReference type="InterPro" id="IPR007077">
    <property type="entry name" value="TfoX_C"/>
</dbReference>
<dbReference type="PATRIC" id="fig|1003195.11.peg.6263"/>
<dbReference type="OrthoDB" id="4225809at2"/>
<feature type="domain" description="TfoX C-terminal" evidence="1">
    <location>
        <begin position="2"/>
        <end position="79"/>
    </location>
</feature>
<gene>
    <name evidence="2" type="ordered locus">SCATT_48280</name>
</gene>
<accession>F8JYI2</accession>
<dbReference type="PANTHER" id="PTHR36121:SF1">
    <property type="entry name" value="PROTEIN SXY"/>
    <property type="match status" value="1"/>
</dbReference>
<dbReference type="Proteomes" id="UP000007842">
    <property type="component" value="Chromosome"/>
</dbReference>
<dbReference type="AlphaFoldDB" id="F8JYI2"/>
<dbReference type="InterPro" id="IPR047525">
    <property type="entry name" value="TfoX-like"/>
</dbReference>
<evidence type="ECO:0000259" key="1">
    <source>
        <dbReference type="Pfam" id="PF04994"/>
    </source>
</evidence>
<dbReference type="Pfam" id="PF04994">
    <property type="entry name" value="TfoX_C"/>
    <property type="match status" value="1"/>
</dbReference>
<evidence type="ECO:0000313" key="2">
    <source>
        <dbReference type="EMBL" id="AEW97199.1"/>
    </source>
</evidence>
<keyword evidence="3" id="KW-1185">Reference proteome</keyword>
<dbReference type="Gene3D" id="1.10.150.20">
    <property type="entry name" value="5' to 3' exonuclease, C-terminal subdomain"/>
    <property type="match status" value="1"/>
</dbReference>
<dbReference type="RefSeq" id="WP_014145538.1">
    <property type="nucleotide sequence ID" value="NC_016111.1"/>
</dbReference>
<dbReference type="PANTHER" id="PTHR36121">
    <property type="entry name" value="PROTEIN SXY"/>
    <property type="match status" value="1"/>
</dbReference>